<keyword evidence="10 16" id="KW-0067">ATP-binding</keyword>
<evidence type="ECO:0000259" key="21">
    <source>
        <dbReference type="PROSITE" id="PS51194"/>
    </source>
</evidence>
<dbReference type="InterPro" id="IPR027417">
    <property type="entry name" value="P-loop_NTPase"/>
</dbReference>
<feature type="domain" description="Helicase ATP-binding" evidence="20">
    <location>
        <begin position="89"/>
        <end position="247"/>
    </location>
</feature>
<dbReference type="InterPro" id="IPR011115">
    <property type="entry name" value="SecA_DEAD"/>
</dbReference>
<comment type="similarity">
    <text evidence="2 16 17">Belongs to the SecA family.</text>
</comment>
<dbReference type="PRINTS" id="PR00906">
    <property type="entry name" value="SECA"/>
</dbReference>
<evidence type="ECO:0000259" key="20">
    <source>
        <dbReference type="PROSITE" id="PS51192"/>
    </source>
</evidence>
<sequence length="902" mass="102622">MITKIFTKIFGSRNDRMIKNLRKTVALVNALEEQYSKLSDEELKAKTAEFRQRFEQGSSLDELLPEAFATVREASKRVFEMRHFDVQMIGGMVLHQGRISEMRTGEGKTLTATLPAYLNGLTGKGVHVITVNDYLAKRDAENNRPLFEFLGLSVGCNIPGMMPAQKKEAYAADITYGTNNEFGFDYLRDNMAFSIEERVQRPLHYAVVDEVDSILIDEARTPLIISGPAEDSSELYTQINKIVPELVQQEKEDEEGVEGDGDYTIDEKSKQAHLTERGQVNVEELLIKHGLIEEEDSLYSAGNITLLSHVYAALRAHKLYQKDVDYVVKDNEVIIVDEHTGRTMEGRRWSEGLHQAVEAKEGVRIQNENQTLASITFQNYFRLYDKLSGMTGTADTEAFEFQSIYGLDTVVIPTNKPMIRDDRADLVYLTQEEKFEAILTDIRDCQKRGQPVLVGTISIESSEYLSHFLRKEKIEHNVLNAKFHEQEADIIADAGLPGNVTIATNMAGRGTDIVLGGNWQNDIAKIDSPTDAQIEQAKAKWKELHDKVLEAGGLHIIGTERHESRRIDNQLRGRSGRQGDAGSSRFYLSMDDALMRIFAGERMTTMMRKLGMQRGEAIEHPWVNRAIENAQRKVEARNFDIRKQLLEYDDVANDQRRVVYEQRNELLEEGDISETVNAIRSDVLNGTIDRFIPPQSLAEMWDIPGLEERLKSDLLLDLPIAKWLEDDSKLYEESLRERIVEEAEKAYKQKEEQVGVDVLRHFEKAVMLQSLDQHWKDHLAAMDHLRQGIHLRGYAQKNPKQEYKRESFELFSNMLETLKVDVVGILSKVQVRAEEDVEKVEEQHRRSEQMPRQYQHEEAETVGGEAPQGAAIAARAEPKVGRNEPCPCGSGKKYKQCCGKLS</sequence>
<dbReference type="InterPro" id="IPR036670">
    <property type="entry name" value="SecA_X-link_sf"/>
</dbReference>
<gene>
    <name evidence="16 23" type="primary">secA</name>
    <name evidence="23" type="ORF">N476_13315</name>
</gene>
<evidence type="ECO:0000256" key="9">
    <source>
        <dbReference type="ARBA" id="ARBA00022833"/>
    </source>
</evidence>
<feature type="domain" description="Helicase C-terminal" evidence="21">
    <location>
        <begin position="437"/>
        <end position="635"/>
    </location>
</feature>
<evidence type="ECO:0000313" key="23">
    <source>
        <dbReference type="EMBL" id="KZN51362.1"/>
    </source>
</evidence>
<evidence type="ECO:0000256" key="7">
    <source>
        <dbReference type="ARBA" id="ARBA00022723"/>
    </source>
</evidence>
<keyword evidence="6" id="KW-0997">Cell inner membrane</keyword>
<dbReference type="PROSITE" id="PS51194">
    <property type="entry name" value="HELICASE_CTER"/>
    <property type="match status" value="1"/>
</dbReference>
<comment type="catalytic activity">
    <reaction evidence="15 16">
        <text>ATP + H2O + cellular proteinSide 1 = ADP + phosphate + cellular proteinSide 2.</text>
        <dbReference type="EC" id="7.4.2.8"/>
    </reaction>
</comment>
<comment type="subcellular location">
    <subcellularLocation>
        <location evidence="16">Cell membrane</location>
        <topology evidence="16">Peripheral membrane protein</topology>
        <orientation evidence="16">Cytoplasmic side</orientation>
    </subcellularLocation>
    <subcellularLocation>
        <location evidence="16">Cytoplasm</location>
    </subcellularLocation>
    <text evidence="16">Distribution is 50-50.</text>
</comment>
<dbReference type="InterPro" id="IPR004027">
    <property type="entry name" value="SEC_C_motif"/>
</dbReference>
<evidence type="ECO:0000259" key="22">
    <source>
        <dbReference type="PROSITE" id="PS51196"/>
    </source>
</evidence>
<dbReference type="InterPro" id="IPR011130">
    <property type="entry name" value="SecA_preprotein_X-link_dom"/>
</dbReference>
<dbReference type="FunFam" id="3.40.50.300:FF:000113">
    <property type="entry name" value="Preprotein translocase subunit SecA"/>
    <property type="match status" value="1"/>
</dbReference>
<dbReference type="Gene3D" id="3.90.1440.10">
    <property type="entry name" value="SecA, preprotein cross-linking domain"/>
    <property type="match status" value="1"/>
</dbReference>
<dbReference type="InterPro" id="IPR020937">
    <property type="entry name" value="SecA_CS"/>
</dbReference>
<evidence type="ECO:0000313" key="24">
    <source>
        <dbReference type="Proteomes" id="UP000076503"/>
    </source>
</evidence>
<dbReference type="InterPro" id="IPR001650">
    <property type="entry name" value="Helicase_C-like"/>
</dbReference>
<dbReference type="SUPFAM" id="SSF81767">
    <property type="entry name" value="Pre-protein crosslinking domain of SecA"/>
    <property type="match status" value="1"/>
</dbReference>
<dbReference type="InterPro" id="IPR036266">
    <property type="entry name" value="SecA_Wing/Scaffold_sf"/>
</dbReference>
<dbReference type="PROSITE" id="PS51192">
    <property type="entry name" value="HELICASE_ATP_BIND_1"/>
    <property type="match status" value="1"/>
</dbReference>
<evidence type="ECO:0000256" key="12">
    <source>
        <dbReference type="ARBA" id="ARBA00022967"/>
    </source>
</evidence>
<keyword evidence="9" id="KW-0862">Zinc</keyword>
<dbReference type="GO" id="GO:0046872">
    <property type="term" value="F:metal ion binding"/>
    <property type="evidence" value="ECO:0007669"/>
    <property type="project" value="UniProtKB-KW"/>
</dbReference>
<evidence type="ECO:0000256" key="17">
    <source>
        <dbReference type="RuleBase" id="RU003874"/>
    </source>
</evidence>
<keyword evidence="12 16" id="KW-1278">Translocase</keyword>
<proteinExistence type="inferred from homology"/>
<dbReference type="PATRIC" id="fig|1365251.3.peg.1869"/>
<dbReference type="CDD" id="cd18803">
    <property type="entry name" value="SF2_C_secA"/>
    <property type="match status" value="1"/>
</dbReference>
<dbReference type="NCBIfam" id="TIGR00963">
    <property type="entry name" value="secA"/>
    <property type="match status" value="1"/>
</dbReference>
<dbReference type="GO" id="GO:0043952">
    <property type="term" value="P:protein transport by the Sec complex"/>
    <property type="evidence" value="ECO:0007669"/>
    <property type="project" value="UniProtKB-ARBA"/>
</dbReference>
<dbReference type="Proteomes" id="UP000076503">
    <property type="component" value="Unassembled WGS sequence"/>
</dbReference>
<dbReference type="SMART" id="SM00957">
    <property type="entry name" value="SecA_DEAD"/>
    <property type="match status" value="1"/>
</dbReference>
<evidence type="ECO:0000256" key="13">
    <source>
        <dbReference type="ARBA" id="ARBA00023010"/>
    </source>
</evidence>
<feature type="binding site" evidence="16">
    <location>
        <begin position="105"/>
        <end position="109"/>
    </location>
    <ligand>
        <name>ATP</name>
        <dbReference type="ChEBI" id="CHEBI:30616"/>
    </ligand>
</feature>
<evidence type="ECO:0000256" key="19">
    <source>
        <dbReference type="SAM" id="MobiDB-lite"/>
    </source>
</evidence>
<dbReference type="SMART" id="SM00958">
    <property type="entry name" value="SecA_PP_bind"/>
    <property type="match status" value="1"/>
</dbReference>
<dbReference type="SUPFAM" id="SSF81886">
    <property type="entry name" value="Helical scaffold and wing domains of SecA"/>
    <property type="match status" value="1"/>
</dbReference>
<dbReference type="InterPro" id="IPR011116">
    <property type="entry name" value="SecA_Wing/Scaffold"/>
</dbReference>
<evidence type="ECO:0000256" key="5">
    <source>
        <dbReference type="ARBA" id="ARBA00022490"/>
    </source>
</evidence>
<reference evidence="23 24" key="1">
    <citation type="submission" date="2013-07" db="EMBL/GenBank/DDBJ databases">
        <title>Comparative Genomic and Metabolomic Analysis of Twelve Strains of Pseudoalteromonas luteoviolacea.</title>
        <authorList>
            <person name="Vynne N.G."/>
            <person name="Mansson M."/>
            <person name="Gram L."/>
        </authorList>
    </citation>
    <scope>NUCLEOTIDE SEQUENCE [LARGE SCALE GENOMIC DNA]</scope>
    <source>
        <strain evidence="23 24">H33</strain>
    </source>
</reference>
<dbReference type="GO" id="GO:0065002">
    <property type="term" value="P:intracellular protein transmembrane transport"/>
    <property type="evidence" value="ECO:0007669"/>
    <property type="project" value="UniProtKB-UniRule"/>
</dbReference>
<keyword evidence="11 16" id="KW-0653">Protein transport</keyword>
<dbReference type="EMBL" id="AUXZ01000068">
    <property type="protein sequence ID" value="KZN51362.1"/>
    <property type="molecule type" value="Genomic_DNA"/>
</dbReference>
<evidence type="ECO:0000256" key="8">
    <source>
        <dbReference type="ARBA" id="ARBA00022741"/>
    </source>
</evidence>
<dbReference type="AlphaFoldDB" id="A0A167EYF1"/>
<name>A0A167EYF1_9GAMM</name>
<feature type="region of interest" description="Disordered" evidence="19">
    <location>
        <begin position="873"/>
        <end position="902"/>
    </location>
</feature>
<keyword evidence="4 16" id="KW-1003">Cell membrane</keyword>
<dbReference type="Pfam" id="PF01043">
    <property type="entry name" value="SecA_PP_bind"/>
    <property type="match status" value="1"/>
</dbReference>
<dbReference type="InterPro" id="IPR014001">
    <property type="entry name" value="Helicase_ATP-bd"/>
</dbReference>
<dbReference type="GO" id="GO:0017038">
    <property type="term" value="P:protein import"/>
    <property type="evidence" value="ECO:0007669"/>
    <property type="project" value="InterPro"/>
</dbReference>
<dbReference type="CDD" id="cd17928">
    <property type="entry name" value="DEXDc_SecA"/>
    <property type="match status" value="1"/>
</dbReference>
<keyword evidence="5 16" id="KW-0963">Cytoplasm</keyword>
<dbReference type="InterPro" id="IPR044722">
    <property type="entry name" value="SecA_SF2_C"/>
</dbReference>
<dbReference type="Pfam" id="PF02810">
    <property type="entry name" value="SEC-C"/>
    <property type="match status" value="1"/>
</dbReference>
<dbReference type="NCBIfam" id="NF009538">
    <property type="entry name" value="PRK12904.1"/>
    <property type="match status" value="1"/>
</dbReference>
<dbReference type="GO" id="GO:0005886">
    <property type="term" value="C:plasma membrane"/>
    <property type="evidence" value="ECO:0007669"/>
    <property type="project" value="UniProtKB-SubCell"/>
</dbReference>
<comment type="caution">
    <text evidence="23">The sequence shown here is derived from an EMBL/GenBank/DDBJ whole genome shotgun (WGS) entry which is preliminary data.</text>
</comment>
<evidence type="ECO:0000256" key="1">
    <source>
        <dbReference type="ARBA" id="ARBA00001947"/>
    </source>
</evidence>
<keyword evidence="8 16" id="KW-0547">Nucleotide-binding</keyword>
<protein>
    <recommendedName>
        <fullName evidence="16 17">Protein translocase subunit SecA</fullName>
        <ecNumber evidence="16">7.4.2.8</ecNumber>
    </recommendedName>
</protein>
<dbReference type="GO" id="GO:0031522">
    <property type="term" value="C:cell envelope Sec protein transport complex"/>
    <property type="evidence" value="ECO:0007669"/>
    <property type="project" value="TreeGrafter"/>
</dbReference>
<dbReference type="FunFam" id="1.10.3060.10:FF:000001">
    <property type="entry name" value="Preprotein translocase subunit SecA"/>
    <property type="match status" value="1"/>
</dbReference>
<dbReference type="Pfam" id="PF07517">
    <property type="entry name" value="SecA_DEAD"/>
    <property type="match status" value="1"/>
</dbReference>
<keyword evidence="7" id="KW-0479">Metal-binding</keyword>
<dbReference type="GO" id="GO:0006605">
    <property type="term" value="P:protein targeting"/>
    <property type="evidence" value="ECO:0007669"/>
    <property type="project" value="UniProtKB-UniRule"/>
</dbReference>
<evidence type="ECO:0000256" key="4">
    <source>
        <dbReference type="ARBA" id="ARBA00022475"/>
    </source>
</evidence>
<comment type="subunit">
    <text evidence="16">Monomer and homodimer. Part of the essential Sec protein translocation apparatus which comprises SecA, SecYEG and auxiliary proteins SecDF-YajC and YidC.</text>
</comment>
<dbReference type="EC" id="7.4.2.8" evidence="16"/>
<evidence type="ECO:0000256" key="18">
    <source>
        <dbReference type="SAM" id="Coils"/>
    </source>
</evidence>
<dbReference type="InterPro" id="IPR000185">
    <property type="entry name" value="SecA"/>
</dbReference>
<dbReference type="OrthoDB" id="9805579at2"/>
<dbReference type="Gene3D" id="3.40.50.300">
    <property type="entry name" value="P-loop containing nucleotide triphosphate hydrolases"/>
    <property type="match status" value="2"/>
</dbReference>
<dbReference type="PROSITE" id="PS51196">
    <property type="entry name" value="SECA_MOTOR_DEAD"/>
    <property type="match status" value="1"/>
</dbReference>
<dbReference type="RefSeq" id="WP_063361417.1">
    <property type="nucleotide sequence ID" value="NZ_AUXZ01000068.1"/>
</dbReference>
<dbReference type="FunFam" id="3.90.1440.10:FF:000001">
    <property type="entry name" value="Preprotein translocase subunit SecA"/>
    <property type="match status" value="1"/>
</dbReference>
<comment type="function">
    <text evidence="16">Part of the Sec protein translocase complex. Interacts with the SecYEG preprotein conducting channel. Has a central role in coupling the hydrolysis of ATP to the transfer of proteins into and across the cell membrane, serving both as a receptor for the preprotein-SecB complex and as an ATP-driven molecular motor driving the stepwise translocation of polypeptide chains across the membrane.</text>
</comment>
<dbReference type="Pfam" id="PF07516">
    <property type="entry name" value="SecA_SW"/>
    <property type="match status" value="1"/>
</dbReference>
<feature type="domain" description="SecA family profile" evidence="22">
    <location>
        <begin position="3"/>
        <end position="619"/>
    </location>
</feature>
<evidence type="ECO:0000256" key="10">
    <source>
        <dbReference type="ARBA" id="ARBA00022840"/>
    </source>
</evidence>
<feature type="coiled-coil region" evidence="18">
    <location>
        <begin position="14"/>
        <end position="48"/>
    </location>
</feature>
<dbReference type="FunFam" id="3.40.50.300:FF:000081">
    <property type="entry name" value="Preprotein translocase subunit SecA"/>
    <property type="match status" value="1"/>
</dbReference>
<keyword evidence="3 16" id="KW-0813">Transport</keyword>
<evidence type="ECO:0000256" key="6">
    <source>
        <dbReference type="ARBA" id="ARBA00022519"/>
    </source>
</evidence>
<evidence type="ECO:0000256" key="2">
    <source>
        <dbReference type="ARBA" id="ARBA00007650"/>
    </source>
</evidence>
<dbReference type="PROSITE" id="PS01312">
    <property type="entry name" value="SECA"/>
    <property type="match status" value="1"/>
</dbReference>
<accession>A0A167EYF1</accession>
<dbReference type="Gene3D" id="1.10.3060.10">
    <property type="entry name" value="Helical scaffold and wing domains of SecA"/>
    <property type="match status" value="1"/>
</dbReference>
<keyword evidence="18" id="KW-0175">Coiled coil</keyword>
<dbReference type="GO" id="GO:0005829">
    <property type="term" value="C:cytosol"/>
    <property type="evidence" value="ECO:0007669"/>
    <property type="project" value="TreeGrafter"/>
</dbReference>
<dbReference type="PANTHER" id="PTHR30612">
    <property type="entry name" value="SECA INNER MEMBRANE COMPONENT OF SEC PROTEIN SECRETION SYSTEM"/>
    <property type="match status" value="1"/>
</dbReference>
<organism evidence="23 24">
    <name type="scientific">Pseudoalteromonas luteoviolacea H33</name>
    <dbReference type="NCBI Taxonomy" id="1365251"/>
    <lineage>
        <taxon>Bacteria</taxon>
        <taxon>Pseudomonadati</taxon>
        <taxon>Pseudomonadota</taxon>
        <taxon>Gammaproteobacteria</taxon>
        <taxon>Alteromonadales</taxon>
        <taxon>Pseudoalteromonadaceae</taxon>
        <taxon>Pseudoalteromonas</taxon>
    </lineage>
</organism>
<keyword evidence="13 16" id="KW-0811">Translocation</keyword>
<evidence type="ECO:0000256" key="15">
    <source>
        <dbReference type="ARBA" id="ARBA00034006"/>
    </source>
</evidence>
<dbReference type="InterPro" id="IPR014018">
    <property type="entry name" value="SecA_motor_DEAD"/>
</dbReference>
<dbReference type="GO" id="GO:0008564">
    <property type="term" value="F:protein-exporting ATPase activity"/>
    <property type="evidence" value="ECO:0007669"/>
    <property type="project" value="UniProtKB-EC"/>
</dbReference>
<dbReference type="GO" id="GO:0005524">
    <property type="term" value="F:ATP binding"/>
    <property type="evidence" value="ECO:0007669"/>
    <property type="project" value="UniProtKB-UniRule"/>
</dbReference>
<comment type="cofactor">
    <cofactor evidence="1">
        <name>Zn(2+)</name>
        <dbReference type="ChEBI" id="CHEBI:29105"/>
    </cofactor>
</comment>
<dbReference type="Pfam" id="PF21090">
    <property type="entry name" value="P-loop_SecA"/>
    <property type="match status" value="1"/>
</dbReference>
<evidence type="ECO:0000256" key="16">
    <source>
        <dbReference type="HAMAP-Rule" id="MF_01382"/>
    </source>
</evidence>
<evidence type="ECO:0000256" key="14">
    <source>
        <dbReference type="ARBA" id="ARBA00023136"/>
    </source>
</evidence>
<feature type="binding site" evidence="16">
    <location>
        <position position="87"/>
    </location>
    <ligand>
        <name>ATP</name>
        <dbReference type="ChEBI" id="CHEBI:30616"/>
    </ligand>
</feature>
<dbReference type="HAMAP" id="MF_01382">
    <property type="entry name" value="SecA"/>
    <property type="match status" value="1"/>
</dbReference>
<keyword evidence="14 16" id="KW-0472">Membrane</keyword>
<dbReference type="PANTHER" id="PTHR30612:SF0">
    <property type="entry name" value="CHLOROPLAST PROTEIN-TRANSPORTING ATPASE"/>
    <property type="match status" value="1"/>
</dbReference>
<dbReference type="SUPFAM" id="SSF52540">
    <property type="entry name" value="P-loop containing nucleoside triphosphate hydrolases"/>
    <property type="match status" value="2"/>
</dbReference>
<evidence type="ECO:0000256" key="3">
    <source>
        <dbReference type="ARBA" id="ARBA00022448"/>
    </source>
</evidence>
<feature type="binding site" evidence="16">
    <location>
        <position position="512"/>
    </location>
    <ligand>
        <name>ATP</name>
        <dbReference type="ChEBI" id="CHEBI:30616"/>
    </ligand>
</feature>
<evidence type="ECO:0000256" key="11">
    <source>
        <dbReference type="ARBA" id="ARBA00022927"/>
    </source>
</evidence>